<dbReference type="InterPro" id="IPR036849">
    <property type="entry name" value="Enolase-like_C_sf"/>
</dbReference>
<dbReference type="EMBL" id="UINC01198151">
    <property type="protein sequence ID" value="SVE15978.1"/>
    <property type="molecule type" value="Genomic_DNA"/>
</dbReference>
<name>A0A383B968_9ZZZZ</name>
<dbReference type="SUPFAM" id="SSF51604">
    <property type="entry name" value="Enolase C-terminal domain-like"/>
    <property type="match status" value="1"/>
</dbReference>
<protein>
    <recommendedName>
        <fullName evidence="2">Enolase C-terminal domain-containing protein</fullName>
    </recommendedName>
</protein>
<dbReference type="AlphaFoldDB" id="A0A383B968"/>
<evidence type="ECO:0000313" key="1">
    <source>
        <dbReference type="EMBL" id="SVE15978.1"/>
    </source>
</evidence>
<sequence length="60" mass="6321">HLGIASKGVTVSSDLIGPGLMADDVTAPRLTYQNGHLRAPRGKGLGLDLVPALVEKYRKP</sequence>
<proteinExistence type="predicted"/>
<dbReference type="Gene3D" id="3.20.20.120">
    <property type="entry name" value="Enolase-like C-terminal domain"/>
    <property type="match status" value="1"/>
</dbReference>
<gene>
    <name evidence="1" type="ORF">METZ01_LOCUS468832</name>
</gene>
<accession>A0A383B968</accession>
<reference evidence="1" key="1">
    <citation type="submission" date="2018-05" db="EMBL/GenBank/DDBJ databases">
        <authorList>
            <person name="Lanie J.A."/>
            <person name="Ng W.-L."/>
            <person name="Kazmierczak K.M."/>
            <person name="Andrzejewski T.M."/>
            <person name="Davidsen T.M."/>
            <person name="Wayne K.J."/>
            <person name="Tettelin H."/>
            <person name="Glass J.I."/>
            <person name="Rusch D."/>
            <person name="Podicherti R."/>
            <person name="Tsui H.-C.T."/>
            <person name="Winkler M.E."/>
        </authorList>
    </citation>
    <scope>NUCLEOTIDE SEQUENCE</scope>
</reference>
<feature type="non-terminal residue" evidence="1">
    <location>
        <position position="1"/>
    </location>
</feature>
<evidence type="ECO:0008006" key="2">
    <source>
        <dbReference type="Google" id="ProtNLM"/>
    </source>
</evidence>
<organism evidence="1">
    <name type="scientific">marine metagenome</name>
    <dbReference type="NCBI Taxonomy" id="408172"/>
    <lineage>
        <taxon>unclassified sequences</taxon>
        <taxon>metagenomes</taxon>
        <taxon>ecological metagenomes</taxon>
    </lineage>
</organism>